<keyword evidence="1" id="KW-0732">Signal</keyword>
<feature type="domain" description="Copper amine oxidase-like N-terminal" evidence="2">
    <location>
        <begin position="36"/>
        <end position="141"/>
    </location>
</feature>
<dbReference type="InterPro" id="IPR036582">
    <property type="entry name" value="Mao_N_sf"/>
</dbReference>
<proteinExistence type="predicted"/>
<organism evidence="3 4">
    <name type="scientific">Paenibacillus lemnae</name>
    <dbReference type="NCBI Taxonomy" id="1330551"/>
    <lineage>
        <taxon>Bacteria</taxon>
        <taxon>Bacillati</taxon>
        <taxon>Bacillota</taxon>
        <taxon>Bacilli</taxon>
        <taxon>Bacillales</taxon>
        <taxon>Paenibacillaceae</taxon>
        <taxon>Paenibacillus</taxon>
    </lineage>
</organism>
<name>A0A848M4B3_PAELE</name>
<evidence type="ECO:0000259" key="2">
    <source>
        <dbReference type="Pfam" id="PF07833"/>
    </source>
</evidence>
<sequence length="149" mass="16752">MKHGIRLVISMFAFFLTFGAVQPTDASASSDPNVYINQNKVPQGNIVMKDNQIFVAFTELIQERDGLNMQWDNINKEIEITGSKTYLIITVGKNTVIKNDKQLEMSAEPFIHEGKTMVPLRFASEALGREVQWNQAAQTAYVRTPDKAS</sequence>
<feature type="signal peptide" evidence="1">
    <location>
        <begin position="1"/>
        <end position="22"/>
    </location>
</feature>
<gene>
    <name evidence="3" type="ORF">HII30_04570</name>
</gene>
<keyword evidence="4" id="KW-1185">Reference proteome</keyword>
<evidence type="ECO:0000313" key="4">
    <source>
        <dbReference type="Proteomes" id="UP000565468"/>
    </source>
</evidence>
<evidence type="ECO:0000256" key="1">
    <source>
        <dbReference type="SAM" id="SignalP"/>
    </source>
</evidence>
<dbReference type="InterPro" id="IPR012854">
    <property type="entry name" value="Cu_amine_oxidase-like_N"/>
</dbReference>
<feature type="chain" id="PRO_5038754196" evidence="1">
    <location>
        <begin position="23"/>
        <end position="149"/>
    </location>
</feature>
<dbReference type="Pfam" id="PF07833">
    <property type="entry name" value="Cu_amine_oxidN1"/>
    <property type="match status" value="1"/>
</dbReference>
<dbReference type="Gene3D" id="3.30.457.10">
    <property type="entry name" value="Copper amine oxidase-like, N-terminal domain"/>
    <property type="match status" value="1"/>
</dbReference>
<dbReference type="AlphaFoldDB" id="A0A848M4B3"/>
<protein>
    <submittedName>
        <fullName evidence="3">Copper amine oxidase N-terminal domain-containing protein</fullName>
    </submittedName>
</protein>
<reference evidence="3 4" key="1">
    <citation type="submission" date="2020-04" db="EMBL/GenBank/DDBJ databases">
        <title>Paenibacillus algicola sp. nov., a novel marine bacterium producing alginate lyase.</title>
        <authorList>
            <person name="Huang H."/>
        </authorList>
    </citation>
    <scope>NUCLEOTIDE SEQUENCE [LARGE SCALE GENOMIC DNA]</scope>
    <source>
        <strain evidence="3 4">L7-75</strain>
    </source>
</reference>
<dbReference type="SUPFAM" id="SSF55383">
    <property type="entry name" value="Copper amine oxidase, domain N"/>
    <property type="match status" value="1"/>
</dbReference>
<dbReference type="RefSeq" id="WP_169503827.1">
    <property type="nucleotide sequence ID" value="NZ_JABBPN010000003.1"/>
</dbReference>
<comment type="caution">
    <text evidence="3">The sequence shown here is derived from an EMBL/GenBank/DDBJ whole genome shotgun (WGS) entry which is preliminary data.</text>
</comment>
<dbReference type="EMBL" id="JABBPN010000003">
    <property type="protein sequence ID" value="NMO95060.1"/>
    <property type="molecule type" value="Genomic_DNA"/>
</dbReference>
<evidence type="ECO:0000313" key="3">
    <source>
        <dbReference type="EMBL" id="NMO95060.1"/>
    </source>
</evidence>
<accession>A0A848M4B3</accession>
<dbReference type="Proteomes" id="UP000565468">
    <property type="component" value="Unassembled WGS sequence"/>
</dbReference>